<reference evidence="2 3" key="1">
    <citation type="submission" date="2019-11" db="EMBL/GenBank/DDBJ databases">
        <title>Metabolism of dissolved organic matter in forest soils.</title>
        <authorList>
            <person name="Cyle K.T."/>
            <person name="Wilhelm R.C."/>
            <person name="Martinez C.E."/>
        </authorList>
    </citation>
    <scope>NUCLEOTIDE SEQUENCE [LARGE SCALE GENOMIC DNA]</scope>
    <source>
        <strain evidence="2 3">5N</strain>
    </source>
</reference>
<keyword evidence="3" id="KW-1185">Reference proteome</keyword>
<dbReference type="Proteomes" id="UP000655523">
    <property type="component" value="Unassembled WGS sequence"/>
</dbReference>
<evidence type="ECO:0000313" key="2">
    <source>
        <dbReference type="EMBL" id="NPT58121.1"/>
    </source>
</evidence>
<proteinExistence type="predicted"/>
<name>A0A972NQU8_9BURK</name>
<feature type="compositionally biased region" description="Basic and acidic residues" evidence="1">
    <location>
        <begin position="238"/>
        <end position="249"/>
    </location>
</feature>
<dbReference type="EMBL" id="WOEZ01000148">
    <property type="protein sequence ID" value="NPT58121.1"/>
    <property type="molecule type" value="Genomic_DNA"/>
</dbReference>
<comment type="caution">
    <text evidence="2">The sequence shown here is derived from an EMBL/GenBank/DDBJ whole genome shotgun (WGS) entry which is preliminary data.</text>
</comment>
<evidence type="ECO:0000313" key="3">
    <source>
        <dbReference type="Proteomes" id="UP000655523"/>
    </source>
</evidence>
<accession>A0A972NQU8</accession>
<evidence type="ECO:0000256" key="1">
    <source>
        <dbReference type="SAM" id="MobiDB-lite"/>
    </source>
</evidence>
<protein>
    <submittedName>
        <fullName evidence="2">Uncharacterized protein</fullName>
    </submittedName>
</protein>
<dbReference type="RefSeq" id="WP_172170312.1">
    <property type="nucleotide sequence ID" value="NZ_WOEZ01000148.1"/>
</dbReference>
<feature type="region of interest" description="Disordered" evidence="1">
    <location>
        <begin position="238"/>
        <end position="257"/>
    </location>
</feature>
<organism evidence="2 3">
    <name type="scientific">Paraburkholderia elongata</name>
    <dbReference type="NCBI Taxonomy" id="2675747"/>
    <lineage>
        <taxon>Bacteria</taxon>
        <taxon>Pseudomonadati</taxon>
        <taxon>Pseudomonadota</taxon>
        <taxon>Betaproteobacteria</taxon>
        <taxon>Burkholderiales</taxon>
        <taxon>Burkholderiaceae</taxon>
        <taxon>Paraburkholderia</taxon>
    </lineage>
</organism>
<gene>
    <name evidence="2" type="ORF">GNZ13_27025</name>
</gene>
<dbReference type="AlphaFoldDB" id="A0A972NQU8"/>
<sequence length="257" mass="29609">MKLFRICNQDFNCLGEFEALDEKDALDAYARDTGGYQTYAEMEAADLYASGLDAGEYAHANRNTLPLRVREVDDRDYETLFVDSNGSRGDDLHGFRLARFVRAWYPTVTGADDCSLEDMLKRGSDGYEAIDFLLRLLGEARDEWVSENGGEPTFEQCCDELASWSLHYDCQYGARVIVWESGMREVRWGYGDKYCWADLDAVLEGVTLPDGQAPDWWDEDWTDYEYCDFRGQHFVKREDLPADDPRSPEYEDDEQEA</sequence>